<dbReference type="Pfam" id="PF07731">
    <property type="entry name" value="Cu-oxidase_2"/>
    <property type="match status" value="1"/>
</dbReference>
<dbReference type="Pfam" id="PF00394">
    <property type="entry name" value="Cu-oxidase"/>
    <property type="match status" value="1"/>
</dbReference>
<evidence type="ECO:0000256" key="5">
    <source>
        <dbReference type="ARBA" id="ARBA00022523"/>
    </source>
</evidence>
<dbReference type="CDD" id="cd13849">
    <property type="entry name" value="CuRO_1_LCC_plant"/>
    <property type="match status" value="1"/>
</dbReference>
<dbReference type="CDD" id="cd13875">
    <property type="entry name" value="CuRO_2_LCC_plant"/>
    <property type="match status" value="1"/>
</dbReference>
<reference evidence="17 18" key="1">
    <citation type="journal article" date="2013" name="Proc. Natl. Acad. Sci. U.S.A.">
        <title>Fine-scale variation in meiotic recombination in Mimulus inferred from population shotgun sequencing.</title>
        <authorList>
            <person name="Hellsten U."/>
            <person name="Wright K.M."/>
            <person name="Jenkins J."/>
            <person name="Shu S."/>
            <person name="Yuan Y."/>
            <person name="Wessler S.R."/>
            <person name="Schmutz J."/>
            <person name="Willis J.H."/>
            <person name="Rokhsar D.S."/>
        </authorList>
    </citation>
    <scope>NUCLEOTIDE SEQUENCE [LARGE SCALE GENOMIC DNA]</scope>
    <source>
        <strain evidence="18">cv. DUN x IM62</strain>
    </source>
</reference>
<evidence type="ECO:0000259" key="15">
    <source>
        <dbReference type="Pfam" id="PF07731"/>
    </source>
</evidence>
<dbReference type="Pfam" id="PF07732">
    <property type="entry name" value="Cu-oxidase_3"/>
    <property type="match status" value="1"/>
</dbReference>
<dbReference type="GO" id="GO:0052716">
    <property type="term" value="F:hydroquinone:oxygen oxidoreductase activity"/>
    <property type="evidence" value="ECO:0007669"/>
    <property type="project" value="UniProtKB-EC"/>
</dbReference>
<dbReference type="eggNOG" id="KOG1263">
    <property type="taxonomic scope" value="Eukaryota"/>
</dbReference>
<evidence type="ECO:0000256" key="4">
    <source>
        <dbReference type="ARBA" id="ARBA00012297"/>
    </source>
</evidence>
<dbReference type="InterPro" id="IPR002355">
    <property type="entry name" value="Cu_oxidase_Cu_BS"/>
</dbReference>
<dbReference type="InterPro" id="IPR034289">
    <property type="entry name" value="CuRO_3_LCC"/>
</dbReference>
<gene>
    <name evidence="17" type="ORF">MIMGU_mgv1a022676mg</name>
</gene>
<keyword evidence="10 13" id="KW-0186">Copper</keyword>
<dbReference type="InterPro" id="IPR001117">
    <property type="entry name" value="Cu-oxidase_2nd"/>
</dbReference>
<evidence type="ECO:0000256" key="2">
    <source>
        <dbReference type="ARBA" id="ARBA00004271"/>
    </source>
</evidence>
<evidence type="ECO:0000256" key="9">
    <source>
        <dbReference type="ARBA" id="ARBA00023002"/>
    </source>
</evidence>
<evidence type="ECO:0000256" key="6">
    <source>
        <dbReference type="ARBA" id="ARBA00022525"/>
    </source>
</evidence>
<keyword evidence="12 13" id="KW-0439">Lignin degradation</keyword>
<feature type="chain" id="PRO_5005101145" description="Laccase" evidence="13">
    <location>
        <begin position="26"/>
        <end position="583"/>
    </location>
</feature>
<evidence type="ECO:0000256" key="3">
    <source>
        <dbReference type="ARBA" id="ARBA00010609"/>
    </source>
</evidence>
<evidence type="ECO:0000259" key="16">
    <source>
        <dbReference type="Pfam" id="PF07732"/>
    </source>
</evidence>
<dbReference type="AlphaFoldDB" id="A0A022Q819"/>
<dbReference type="InterPro" id="IPR045087">
    <property type="entry name" value="Cu-oxidase_fam"/>
</dbReference>
<evidence type="ECO:0000313" key="18">
    <source>
        <dbReference type="Proteomes" id="UP000030748"/>
    </source>
</evidence>
<organism evidence="17 18">
    <name type="scientific">Erythranthe guttata</name>
    <name type="common">Yellow monkey flower</name>
    <name type="synonym">Mimulus guttatus</name>
    <dbReference type="NCBI Taxonomy" id="4155"/>
    <lineage>
        <taxon>Eukaryota</taxon>
        <taxon>Viridiplantae</taxon>
        <taxon>Streptophyta</taxon>
        <taxon>Embryophyta</taxon>
        <taxon>Tracheophyta</taxon>
        <taxon>Spermatophyta</taxon>
        <taxon>Magnoliopsida</taxon>
        <taxon>eudicotyledons</taxon>
        <taxon>Gunneridae</taxon>
        <taxon>Pentapetalae</taxon>
        <taxon>asterids</taxon>
        <taxon>lamiids</taxon>
        <taxon>Lamiales</taxon>
        <taxon>Phrymaceae</taxon>
        <taxon>Erythranthe</taxon>
    </lineage>
</organism>
<accession>A0A022Q819</accession>
<dbReference type="FunFam" id="2.60.40.420:FF:000049">
    <property type="entry name" value="Laccase"/>
    <property type="match status" value="1"/>
</dbReference>
<evidence type="ECO:0000256" key="7">
    <source>
        <dbReference type="ARBA" id="ARBA00022723"/>
    </source>
</evidence>
<dbReference type="InterPro" id="IPR011707">
    <property type="entry name" value="Cu-oxidase-like_N"/>
</dbReference>
<evidence type="ECO:0000256" key="11">
    <source>
        <dbReference type="ARBA" id="ARBA00023180"/>
    </source>
</evidence>
<dbReference type="GO" id="GO:0046274">
    <property type="term" value="P:lignin catabolic process"/>
    <property type="evidence" value="ECO:0007669"/>
    <property type="project" value="UniProtKB-KW"/>
</dbReference>
<feature type="domain" description="Plastocyanin-like" evidence="14">
    <location>
        <begin position="166"/>
        <end position="320"/>
    </location>
</feature>
<dbReference type="Proteomes" id="UP000030748">
    <property type="component" value="Unassembled WGS sequence"/>
</dbReference>
<sequence>MEGTLFYQLLLAALFSLAIPILCSSSSNTKHFNFNVEWKSVTRLCHTKPVLTVNGKFPGPTIAVYEGDDVEVTVTNSVARNTTIHWHGVRQVRTGWADGPAYITQCPIGAGNTYTYKFTVLDQRGTLWWHAHFSWQRASVYGAFIIHPTTPFPFHFSLPPIHAHIPLIFGEWWNRDIEVVEREMNLFGGGPNSSDAYTINGLPGPFYPCSTKDTFIQTVEPGKTYLLRIINAALNDELFFAVANHSLTVVEIDAVYTKPFTTTAIMLTPGQTTNVLLTADQIIPQDHSTEGVFVMAARPYLTSIFPFNNSTTIAFLKYQTNKPYPTMPPHNYTLPLNLPAMEDTPFATQFSNSLRSLASQDYPCRVPTKIDKRVFITIGLNLQDCPQNQTCQGFRGKRFYASMNNQSFVRPSFSILESHYRKFKNNGISSDFPEKPPYVFNYTGVNPVTENMNTVFGTKLLQVSFGTRLEIVLQDTNFLNPENHPIHVHGHNFFIVGRGFGNFDDDKDPVEYNVVDPPERNTVGVPVGGWAAIRLIADNPGVWFVHCHLEEHTSWGLAMGFIVKSGKEPSQCLLPPPSDLPPC</sequence>
<evidence type="ECO:0000256" key="10">
    <source>
        <dbReference type="ARBA" id="ARBA00023008"/>
    </source>
</evidence>
<dbReference type="InterPro" id="IPR034285">
    <property type="entry name" value="CuRO_2_LCC"/>
</dbReference>
<evidence type="ECO:0000259" key="14">
    <source>
        <dbReference type="Pfam" id="PF00394"/>
    </source>
</evidence>
<dbReference type="GO" id="GO:0048046">
    <property type="term" value="C:apoplast"/>
    <property type="evidence" value="ECO:0007669"/>
    <property type="project" value="UniProtKB-SubCell"/>
</dbReference>
<feature type="domain" description="Plastocyanin-like" evidence="16">
    <location>
        <begin position="36"/>
        <end position="149"/>
    </location>
</feature>
<keyword evidence="6 13" id="KW-0964">Secreted</keyword>
<keyword evidence="9 13" id="KW-0560">Oxidoreductase</keyword>
<comment type="similarity">
    <text evidence="3 13">Belongs to the multicopper oxidase family.</text>
</comment>
<dbReference type="CDD" id="cd13897">
    <property type="entry name" value="CuRO_3_LCC_plant"/>
    <property type="match status" value="1"/>
</dbReference>
<evidence type="ECO:0000313" key="17">
    <source>
        <dbReference type="EMBL" id="EYU24116.1"/>
    </source>
</evidence>
<dbReference type="InterPro" id="IPR033138">
    <property type="entry name" value="Cu_oxidase_CS"/>
</dbReference>
<dbReference type="GO" id="GO:0005507">
    <property type="term" value="F:copper ion binding"/>
    <property type="evidence" value="ECO:0007669"/>
    <property type="project" value="InterPro"/>
</dbReference>
<keyword evidence="13" id="KW-0732">Signal</keyword>
<name>A0A022Q819_ERYGU</name>
<dbReference type="PANTHER" id="PTHR11709">
    <property type="entry name" value="MULTI-COPPER OXIDASE"/>
    <property type="match status" value="1"/>
</dbReference>
<dbReference type="EMBL" id="KI632139">
    <property type="protein sequence ID" value="EYU24116.1"/>
    <property type="molecule type" value="Genomic_DNA"/>
</dbReference>
<dbReference type="PANTHER" id="PTHR11709:SF292">
    <property type="entry name" value="LACCASE-1"/>
    <property type="match status" value="1"/>
</dbReference>
<evidence type="ECO:0000256" key="1">
    <source>
        <dbReference type="ARBA" id="ARBA00000349"/>
    </source>
</evidence>
<dbReference type="InterPro" id="IPR008972">
    <property type="entry name" value="Cupredoxin"/>
</dbReference>
<dbReference type="STRING" id="4155.A0A022Q819"/>
<keyword evidence="8 13" id="KW-0677">Repeat</keyword>
<dbReference type="Gene3D" id="2.60.40.420">
    <property type="entry name" value="Cupredoxins - blue copper proteins"/>
    <property type="match status" value="3"/>
</dbReference>
<evidence type="ECO:0000256" key="8">
    <source>
        <dbReference type="ARBA" id="ARBA00022737"/>
    </source>
</evidence>
<dbReference type="PROSITE" id="PS00080">
    <property type="entry name" value="MULTICOPPER_OXIDASE2"/>
    <property type="match status" value="1"/>
</dbReference>
<comment type="subcellular location">
    <subcellularLocation>
        <location evidence="2 13">Secreted</location>
        <location evidence="2 13">Extracellular space</location>
        <location evidence="2 13">Apoplast</location>
    </subcellularLocation>
</comment>
<evidence type="ECO:0000256" key="13">
    <source>
        <dbReference type="RuleBase" id="RU361119"/>
    </source>
</evidence>
<keyword evidence="18" id="KW-1185">Reference proteome</keyword>
<dbReference type="InterPro" id="IPR011706">
    <property type="entry name" value="Cu-oxidase_C"/>
</dbReference>
<dbReference type="GO" id="GO:0016491">
    <property type="term" value="F:oxidoreductase activity"/>
    <property type="evidence" value="ECO:0000318"/>
    <property type="project" value="GO_Central"/>
</dbReference>
<comment type="function">
    <text evidence="13">Lignin degradation and detoxification of lignin-derived products.</text>
</comment>
<keyword evidence="7 13" id="KW-0479">Metal-binding</keyword>
<dbReference type="InterPro" id="IPR017761">
    <property type="entry name" value="Laccase"/>
</dbReference>
<proteinExistence type="inferred from homology"/>
<keyword evidence="5 13" id="KW-0052">Apoplast</keyword>
<feature type="signal peptide" evidence="13">
    <location>
        <begin position="1"/>
        <end position="25"/>
    </location>
</feature>
<dbReference type="SUPFAM" id="SSF49503">
    <property type="entry name" value="Cupredoxins"/>
    <property type="match status" value="3"/>
</dbReference>
<dbReference type="EC" id="1.10.3.2" evidence="4 13"/>
<keyword evidence="11" id="KW-0325">Glycoprotein</keyword>
<protein>
    <recommendedName>
        <fullName evidence="4 13">Laccase</fullName>
        <ecNumber evidence="4 13">1.10.3.2</ecNumber>
    </recommendedName>
    <alternativeName>
        <fullName evidence="13">Benzenediol:oxygen oxidoreductase</fullName>
    </alternativeName>
    <alternativeName>
        <fullName evidence="13">Diphenol oxidase</fullName>
    </alternativeName>
    <alternativeName>
        <fullName evidence="13">Urishiol oxidase</fullName>
    </alternativeName>
</protein>
<dbReference type="NCBIfam" id="TIGR03389">
    <property type="entry name" value="laccase"/>
    <property type="match status" value="1"/>
</dbReference>
<dbReference type="InterPro" id="IPR034288">
    <property type="entry name" value="CuRO_1_LCC"/>
</dbReference>
<dbReference type="PROSITE" id="PS00079">
    <property type="entry name" value="MULTICOPPER_OXIDASE1"/>
    <property type="match status" value="1"/>
</dbReference>
<comment type="catalytic activity">
    <reaction evidence="1 13">
        <text>4 hydroquinone + O2 = 4 benzosemiquinone + 2 H2O</text>
        <dbReference type="Rhea" id="RHEA:11276"/>
        <dbReference type="ChEBI" id="CHEBI:15377"/>
        <dbReference type="ChEBI" id="CHEBI:15379"/>
        <dbReference type="ChEBI" id="CHEBI:17594"/>
        <dbReference type="ChEBI" id="CHEBI:17977"/>
        <dbReference type="EC" id="1.10.3.2"/>
    </reaction>
</comment>
<evidence type="ECO:0000256" key="12">
    <source>
        <dbReference type="ARBA" id="ARBA00023185"/>
    </source>
</evidence>
<feature type="domain" description="Plastocyanin-like" evidence="15">
    <location>
        <begin position="431"/>
        <end position="565"/>
    </location>
</feature>
<comment type="cofactor">
    <cofactor evidence="13">
        <name>Cu cation</name>
        <dbReference type="ChEBI" id="CHEBI:23378"/>
    </cofactor>
    <text evidence="13">Binds 4 Cu cations per monomer.</text>
</comment>